<proteinExistence type="predicted"/>
<name>A0A4C1TS01_EUMVA</name>
<dbReference type="AlphaFoldDB" id="A0A4C1TS01"/>
<dbReference type="Proteomes" id="UP000299102">
    <property type="component" value="Unassembled WGS sequence"/>
</dbReference>
<dbReference type="EMBL" id="BGZK01000081">
    <property type="protein sequence ID" value="GBP16781.1"/>
    <property type="molecule type" value="Genomic_DNA"/>
</dbReference>
<evidence type="ECO:0000313" key="1">
    <source>
        <dbReference type="EMBL" id="GBP16781.1"/>
    </source>
</evidence>
<accession>A0A4C1TS01</accession>
<reference evidence="1 2" key="1">
    <citation type="journal article" date="2019" name="Commun. Biol.">
        <title>The bagworm genome reveals a unique fibroin gene that provides high tensile strength.</title>
        <authorList>
            <person name="Kono N."/>
            <person name="Nakamura H."/>
            <person name="Ohtoshi R."/>
            <person name="Tomita M."/>
            <person name="Numata K."/>
            <person name="Arakawa K."/>
        </authorList>
    </citation>
    <scope>NUCLEOTIDE SEQUENCE [LARGE SCALE GENOMIC DNA]</scope>
</reference>
<evidence type="ECO:0000313" key="2">
    <source>
        <dbReference type="Proteomes" id="UP000299102"/>
    </source>
</evidence>
<protein>
    <submittedName>
        <fullName evidence="1">Uncharacterized protein</fullName>
    </submittedName>
</protein>
<organism evidence="1 2">
    <name type="scientific">Eumeta variegata</name>
    <name type="common">Bagworm moth</name>
    <name type="synonym">Eumeta japonica</name>
    <dbReference type="NCBI Taxonomy" id="151549"/>
    <lineage>
        <taxon>Eukaryota</taxon>
        <taxon>Metazoa</taxon>
        <taxon>Ecdysozoa</taxon>
        <taxon>Arthropoda</taxon>
        <taxon>Hexapoda</taxon>
        <taxon>Insecta</taxon>
        <taxon>Pterygota</taxon>
        <taxon>Neoptera</taxon>
        <taxon>Endopterygota</taxon>
        <taxon>Lepidoptera</taxon>
        <taxon>Glossata</taxon>
        <taxon>Ditrysia</taxon>
        <taxon>Tineoidea</taxon>
        <taxon>Psychidae</taxon>
        <taxon>Oiketicinae</taxon>
        <taxon>Eumeta</taxon>
    </lineage>
</organism>
<keyword evidence="2" id="KW-1185">Reference proteome</keyword>
<comment type="caution">
    <text evidence="1">The sequence shown here is derived from an EMBL/GenBank/DDBJ whole genome shotgun (WGS) entry which is preliminary data.</text>
</comment>
<sequence>MCKIRIESPQEAVLLIELITAGEERTNGYWDIGRPPIRLSDSLVSVAGHSWIRPGHDSTSWKSGGEAYVQQ</sequence>
<gene>
    <name evidence="1" type="ORF">EVAR_13392_1</name>
</gene>